<evidence type="ECO:0000256" key="7">
    <source>
        <dbReference type="ARBA" id="ARBA00023027"/>
    </source>
</evidence>
<dbReference type="SUPFAM" id="SSF111331">
    <property type="entry name" value="NAD kinase/diacylglycerol kinase-like"/>
    <property type="match status" value="1"/>
</dbReference>
<dbReference type="PANTHER" id="PTHR20275">
    <property type="entry name" value="NAD KINASE"/>
    <property type="match status" value="1"/>
</dbReference>
<dbReference type="EMBL" id="LT671821">
    <property type="protein sequence ID" value="SHO76311.1"/>
    <property type="molecule type" value="Genomic_DNA"/>
</dbReference>
<gene>
    <name evidence="9" type="ORF">MSYG_0649</name>
</gene>
<feature type="region of interest" description="Disordered" evidence="8">
    <location>
        <begin position="486"/>
        <end position="512"/>
    </location>
</feature>
<proteinExistence type="inferred from homology"/>
<name>A0A1M8A1M7_MALS4</name>
<dbReference type="InterPro" id="IPR017438">
    <property type="entry name" value="ATP-NAD_kinase_N"/>
</dbReference>
<keyword evidence="3" id="KW-0547">Nucleotide-binding</keyword>
<dbReference type="Pfam" id="PF20143">
    <property type="entry name" value="NAD_kinase_C"/>
    <property type="match status" value="1"/>
</dbReference>
<keyword evidence="5" id="KW-0067">ATP-binding</keyword>
<evidence type="ECO:0000256" key="5">
    <source>
        <dbReference type="ARBA" id="ARBA00022840"/>
    </source>
</evidence>
<dbReference type="InterPro" id="IPR017437">
    <property type="entry name" value="ATP-NAD_kinase_PpnK-typ_C"/>
</dbReference>
<keyword evidence="10" id="KW-1185">Reference proteome</keyword>
<organism evidence="9 10">
    <name type="scientific">Malassezia sympodialis (strain ATCC 42132)</name>
    <name type="common">Atopic eczema-associated yeast</name>
    <dbReference type="NCBI Taxonomy" id="1230383"/>
    <lineage>
        <taxon>Eukaryota</taxon>
        <taxon>Fungi</taxon>
        <taxon>Dikarya</taxon>
        <taxon>Basidiomycota</taxon>
        <taxon>Ustilaginomycotina</taxon>
        <taxon>Malasseziomycetes</taxon>
        <taxon>Malasseziales</taxon>
        <taxon>Malasseziaceae</taxon>
        <taxon>Malassezia</taxon>
    </lineage>
</organism>
<evidence type="ECO:0000256" key="6">
    <source>
        <dbReference type="ARBA" id="ARBA00022857"/>
    </source>
</evidence>
<dbReference type="STRING" id="1230383.A0A1M8A1M7"/>
<dbReference type="PANTHER" id="PTHR20275:SF0">
    <property type="entry name" value="NAD KINASE"/>
    <property type="match status" value="1"/>
</dbReference>
<dbReference type="InterPro" id="IPR002504">
    <property type="entry name" value="NADK"/>
</dbReference>
<dbReference type="Gene3D" id="2.60.200.30">
    <property type="entry name" value="Probable inorganic polyphosphate/atp-NAD kinase, domain 2"/>
    <property type="match status" value="1"/>
</dbReference>
<dbReference type="AlphaFoldDB" id="A0A1M8A1M7"/>
<keyword evidence="6" id="KW-0521">NADP</keyword>
<dbReference type="Gene3D" id="3.40.50.10330">
    <property type="entry name" value="Probable inorganic polyphosphate/atp-NAD kinase, domain 1"/>
    <property type="match status" value="1"/>
</dbReference>
<dbReference type="HAMAP" id="MF_00361">
    <property type="entry name" value="NAD_kinase"/>
    <property type="match status" value="1"/>
</dbReference>
<evidence type="ECO:0000256" key="4">
    <source>
        <dbReference type="ARBA" id="ARBA00022777"/>
    </source>
</evidence>
<dbReference type="FunFam" id="2.60.200.30:FF:000009">
    <property type="entry name" value="Poly(P)/ATP NAD kinase"/>
    <property type="match status" value="1"/>
</dbReference>
<protein>
    <submittedName>
        <fullName evidence="9">Similar to S.cerevisiae protein UTR1 (ATP-NADH kinase)</fullName>
    </submittedName>
</protein>
<keyword evidence="4 9" id="KW-0418">Kinase</keyword>
<reference evidence="10" key="1">
    <citation type="journal article" date="2017" name="Nucleic Acids Res.">
        <title>Proteogenomics produces comprehensive and highly accurate protein-coding gene annotation in a complete genome assembly of Malassezia sympodialis.</title>
        <authorList>
            <person name="Zhu Y."/>
            <person name="Engstroem P.G."/>
            <person name="Tellgren-Roth C."/>
            <person name="Baudo C.D."/>
            <person name="Kennell J.C."/>
            <person name="Sun S."/>
            <person name="Billmyre R.B."/>
            <person name="Schroeder M.S."/>
            <person name="Andersson A."/>
            <person name="Holm T."/>
            <person name="Sigurgeirsson B."/>
            <person name="Wu G."/>
            <person name="Sankaranarayanan S.R."/>
            <person name="Siddharthan R."/>
            <person name="Sanyal K."/>
            <person name="Lundeberg J."/>
            <person name="Nystedt B."/>
            <person name="Boekhout T."/>
            <person name="Dawson T.L. Jr."/>
            <person name="Heitman J."/>
            <person name="Scheynius A."/>
            <person name="Lehtioe J."/>
        </authorList>
    </citation>
    <scope>NUCLEOTIDE SEQUENCE [LARGE SCALE GENOMIC DNA]</scope>
    <source>
        <strain evidence="10">ATCC 42132</strain>
    </source>
</reference>
<keyword evidence="2" id="KW-0808">Transferase</keyword>
<evidence type="ECO:0000256" key="8">
    <source>
        <dbReference type="SAM" id="MobiDB-lite"/>
    </source>
</evidence>
<feature type="region of interest" description="Disordered" evidence="8">
    <location>
        <begin position="578"/>
        <end position="607"/>
    </location>
</feature>
<dbReference type="InterPro" id="IPR016064">
    <property type="entry name" value="NAD/diacylglycerol_kinase_sf"/>
</dbReference>
<accession>A0A1M8A1M7</accession>
<dbReference type="GO" id="GO:0005524">
    <property type="term" value="F:ATP binding"/>
    <property type="evidence" value="ECO:0007669"/>
    <property type="project" value="UniProtKB-KW"/>
</dbReference>
<dbReference type="Pfam" id="PF01513">
    <property type="entry name" value="NAD_kinase"/>
    <property type="match status" value="1"/>
</dbReference>
<keyword evidence="7" id="KW-0520">NAD</keyword>
<dbReference type="VEuPathDB" id="FungiDB:MSYG_0649"/>
<dbReference type="OMA" id="FIPFPRR"/>
<evidence type="ECO:0000256" key="1">
    <source>
        <dbReference type="ARBA" id="ARBA00010995"/>
    </source>
</evidence>
<evidence type="ECO:0000313" key="10">
    <source>
        <dbReference type="Proteomes" id="UP000186303"/>
    </source>
</evidence>
<evidence type="ECO:0000313" key="9">
    <source>
        <dbReference type="EMBL" id="SHO76311.1"/>
    </source>
</evidence>
<feature type="compositionally biased region" description="Acidic residues" evidence="8">
    <location>
        <begin position="501"/>
        <end position="512"/>
    </location>
</feature>
<evidence type="ECO:0000256" key="2">
    <source>
        <dbReference type="ARBA" id="ARBA00022679"/>
    </source>
</evidence>
<evidence type="ECO:0000256" key="3">
    <source>
        <dbReference type="ARBA" id="ARBA00022741"/>
    </source>
</evidence>
<dbReference type="GO" id="GO:0006741">
    <property type="term" value="P:NADP+ biosynthetic process"/>
    <property type="evidence" value="ECO:0007669"/>
    <property type="project" value="InterPro"/>
</dbReference>
<dbReference type="Proteomes" id="UP000186303">
    <property type="component" value="Chromosome 1"/>
</dbReference>
<dbReference type="GO" id="GO:0003951">
    <property type="term" value="F:NAD+ kinase activity"/>
    <property type="evidence" value="ECO:0007669"/>
    <property type="project" value="InterPro"/>
</dbReference>
<dbReference type="GO" id="GO:0019674">
    <property type="term" value="P:NAD+ metabolic process"/>
    <property type="evidence" value="ECO:0007669"/>
    <property type="project" value="InterPro"/>
</dbReference>
<sequence length="637" mass="71197">MDLAGDAEYNAENPPSMKGVILETNKDLCKSFPDACAEYGLDEFSSSSPNEEDDRMHILSQQLAKTAVSVRHMYKQLNRARVYSSAKSVLIITKARDNNLVHLTRELTIWLMKLKRKGHDRGLIVYVDEQLRHSKRFDADGIRQQYPDLFEPLRPTDCQKKTHQCFNSSEGQLRYWNSRMCTMQPYLFDFVITMGGDGTVLFSSWIFQSNVPPVIPFSLGSLGFLTPFSFENYKPTLEHILNKGTRLHMRMRFRATVYRAMDNLDAATAKQRRKALQMGDSDYMIRNISKRGWCAVEMHPGADGLETPDLPVRDVHCFKTVPVETFEFLNDLVVDRGPSPYVTMLEVFSDDSHLTTAHADGLCIATPTGSTAYSLSAGGSLVHPSIPAMLITPICAHTLSFRPMLVPDTMELRIAVPFNSRSNAWASFDGRGRIEIRRGDHIKVTASPYPFPTVSPDDHPNPWFDSVSRTLNWNQRKHQMGFVTLKSDSSKKGKGQHDIDLADVDSGEESDIETDLCPIEGKEAQEDEEFDIDDHVPSVGTHPLSFSGYVGSAQLDSRSDSSSTGAVPIYQNNLSIFSGSQDFSNSRSPDRYGPSGPPPAPGPLSDRHLATVDFRLQDSIYKDHARSFGVNGIPSNP</sequence>
<feature type="compositionally biased region" description="Basic and acidic residues" evidence="8">
    <location>
        <begin position="488"/>
        <end position="500"/>
    </location>
</feature>
<dbReference type="OrthoDB" id="24581at2759"/>
<comment type="similarity">
    <text evidence="1">Belongs to the NAD kinase family.</text>
</comment>